<feature type="compositionally biased region" description="Basic and acidic residues" evidence="1">
    <location>
        <begin position="733"/>
        <end position="743"/>
    </location>
</feature>
<accession>A0A6L2K880</accession>
<feature type="compositionally biased region" description="Basic and acidic residues" evidence="1">
    <location>
        <begin position="790"/>
        <end position="801"/>
    </location>
</feature>
<protein>
    <submittedName>
        <fullName evidence="2">Putative ribonuclease H-like domain-containing protein</fullName>
    </submittedName>
</protein>
<evidence type="ECO:0000313" key="2">
    <source>
        <dbReference type="EMBL" id="GEU45626.1"/>
    </source>
</evidence>
<sequence>MAFVSSHSPNSTNEVPADFEVSIASPQVSTANLSDATVYAFLANHPHGSRLVHEDLEQIHEDDLEEKDLLWMGQFVRECRVPMNKENKNMNQETTRRIVNVEDASSKAMVAIDGAGFDWSYMANDEAPTNMTFMAFSDSDVYTDNTCFKTCLKNYATLKTQYDELRVEFNKYKCKLADYKRGLALVEEQLVHYKTNESLLNENIVVLKRDILIKESEIAVLKNMLGYVSYNVVPPPHTERFSPLRIDLSNIGLPKFVEPSVQIYGVKPIKVVTRTSSVKISEHVKENNGALIIKDWESEGDNEVESSPEVERKTVEPSVDKVEVDIPKQNDKHVRRPVKYAEMYRTQRPKGNISYLTDFKEFDEGYIAFGGGAKGADESHVLLKVPRKNNMYSVDMKNIVPKKDLTCLCKKQTAVATSTTKAEYMAAASCCGQVLWIQNQLLDYGLTFTGEAQHIWLSLILDNKMIKYELSNEFCDKHNMVAFLKNPQGSEDFHQIVDFLNASHIRTLENREIELNATVDGQVKTIIEESVRRHLKLADVVGISTLSTTEIFEQLDLMGKTRTKTRRIGIRIPQSNVPTSVADEAITKEMHDGLGRATTTASNLEADPVQARPERLSNLPNEPSLEESNTSRSEEGSMQLLELIDICTKLSEKVTTLENELTSTKAVYNTALITLTKRVKKLEKKIKHKRRRAVIESSKDEEANDDETLAETLLNIKMSAAKDKGKAIMQEFEPPKEIKKKEMTQISLDDCSKEQEDEEEIVQQEDVVAKQAEEESSKKAGGRLKRKTSKAREDKDKRRKK</sequence>
<feature type="compositionally biased region" description="Basic residues" evidence="1">
    <location>
        <begin position="780"/>
        <end position="789"/>
    </location>
</feature>
<feature type="region of interest" description="Disordered" evidence="1">
    <location>
        <begin position="599"/>
        <end position="636"/>
    </location>
</feature>
<feature type="compositionally biased region" description="Basic and acidic residues" evidence="1">
    <location>
        <begin position="309"/>
        <end position="318"/>
    </location>
</feature>
<feature type="compositionally biased region" description="Polar residues" evidence="1">
    <location>
        <begin position="618"/>
        <end position="631"/>
    </location>
</feature>
<organism evidence="2">
    <name type="scientific">Tanacetum cinerariifolium</name>
    <name type="common">Dalmatian daisy</name>
    <name type="synonym">Chrysanthemum cinerariifolium</name>
    <dbReference type="NCBI Taxonomy" id="118510"/>
    <lineage>
        <taxon>Eukaryota</taxon>
        <taxon>Viridiplantae</taxon>
        <taxon>Streptophyta</taxon>
        <taxon>Embryophyta</taxon>
        <taxon>Tracheophyta</taxon>
        <taxon>Spermatophyta</taxon>
        <taxon>Magnoliopsida</taxon>
        <taxon>eudicotyledons</taxon>
        <taxon>Gunneridae</taxon>
        <taxon>Pentapetalae</taxon>
        <taxon>asterids</taxon>
        <taxon>campanulids</taxon>
        <taxon>Asterales</taxon>
        <taxon>Asteraceae</taxon>
        <taxon>Asteroideae</taxon>
        <taxon>Anthemideae</taxon>
        <taxon>Anthemidinae</taxon>
        <taxon>Tanacetum</taxon>
    </lineage>
</organism>
<dbReference type="EMBL" id="BKCJ010002011">
    <property type="protein sequence ID" value="GEU45626.1"/>
    <property type="molecule type" value="Genomic_DNA"/>
</dbReference>
<comment type="caution">
    <text evidence="2">The sequence shown here is derived from an EMBL/GenBank/DDBJ whole genome shotgun (WGS) entry which is preliminary data.</text>
</comment>
<feature type="region of interest" description="Disordered" evidence="1">
    <location>
        <begin position="297"/>
        <end position="318"/>
    </location>
</feature>
<name>A0A6L2K880_TANCI</name>
<reference evidence="2" key="1">
    <citation type="journal article" date="2019" name="Sci. Rep.">
        <title>Draft genome of Tanacetum cinerariifolium, the natural source of mosquito coil.</title>
        <authorList>
            <person name="Yamashiro T."/>
            <person name="Shiraishi A."/>
            <person name="Satake H."/>
            <person name="Nakayama K."/>
        </authorList>
    </citation>
    <scope>NUCLEOTIDE SEQUENCE</scope>
</reference>
<feature type="compositionally biased region" description="Acidic residues" evidence="1">
    <location>
        <begin position="298"/>
        <end position="308"/>
    </location>
</feature>
<dbReference type="AlphaFoldDB" id="A0A6L2K880"/>
<proteinExistence type="predicted"/>
<gene>
    <name evidence="2" type="ORF">Tci_017604</name>
</gene>
<feature type="compositionally biased region" description="Basic and acidic residues" evidence="1">
    <location>
        <begin position="767"/>
        <end position="778"/>
    </location>
</feature>
<evidence type="ECO:0000256" key="1">
    <source>
        <dbReference type="SAM" id="MobiDB-lite"/>
    </source>
</evidence>
<feature type="region of interest" description="Disordered" evidence="1">
    <location>
        <begin position="730"/>
        <end position="801"/>
    </location>
</feature>